<protein>
    <recommendedName>
        <fullName evidence="2">DUF3778 domain-containing protein</fullName>
    </recommendedName>
</protein>
<name>A0A0E0DUE4_9ORYZ</name>
<sequence length="254" mass="25162">MEVGDDGGDAIANSDGGGDEVAAHDCDGDADTTRGDGGGADPVRGGSGGADQVRGGGDDVVAARRDGGGAVAARGDGGGADPVLSGGCGTEAARGDGGGARAISCVVASSCSSPFLVAMLWIGLFSSSWPTLTPPLVALQKVTPAGEVLMAAAQASAGILAKPSDDDLLSVEAFGIFVDGCLHWPGSTSFVVKAISSSTISIISARQKLICSHSGAPSLKVGCSSDSPFLLFPNRRNHAGFVIRLSSDHLCNFS</sequence>
<feature type="domain" description="DUF3778" evidence="2">
    <location>
        <begin position="218"/>
        <end position="245"/>
    </location>
</feature>
<keyword evidence="4" id="KW-1185">Reference proteome</keyword>
<dbReference type="InterPro" id="IPR022256">
    <property type="entry name" value="DUF3778"/>
</dbReference>
<feature type="compositionally biased region" description="Basic and acidic residues" evidence="1">
    <location>
        <begin position="21"/>
        <end position="34"/>
    </location>
</feature>
<feature type="compositionally biased region" description="Gly residues" evidence="1">
    <location>
        <begin position="35"/>
        <end position="49"/>
    </location>
</feature>
<dbReference type="Proteomes" id="UP000008021">
    <property type="component" value="Chromosome 5"/>
</dbReference>
<reference evidence="3" key="2">
    <citation type="submission" date="2018-05" db="EMBL/GenBank/DDBJ databases">
        <title>OmerRS3 (Oryza meridionalis Reference Sequence Version 3).</title>
        <authorList>
            <person name="Zhang J."/>
            <person name="Kudrna D."/>
            <person name="Lee S."/>
            <person name="Talag J."/>
            <person name="Welchert J."/>
            <person name="Wing R.A."/>
        </authorList>
    </citation>
    <scope>NUCLEOTIDE SEQUENCE [LARGE SCALE GENOMIC DNA]</scope>
    <source>
        <strain evidence="3">cv. OR44</strain>
    </source>
</reference>
<dbReference type="Pfam" id="PF12620">
    <property type="entry name" value="DUF3778"/>
    <property type="match status" value="1"/>
</dbReference>
<evidence type="ECO:0000313" key="4">
    <source>
        <dbReference type="Proteomes" id="UP000008021"/>
    </source>
</evidence>
<dbReference type="eggNOG" id="ENOG502QQ2D">
    <property type="taxonomic scope" value="Eukaryota"/>
</dbReference>
<proteinExistence type="predicted"/>
<evidence type="ECO:0000313" key="3">
    <source>
        <dbReference type="EnsemblPlants" id="OMERI05G21940.1"/>
    </source>
</evidence>
<reference evidence="3" key="1">
    <citation type="submission" date="2015-04" db="UniProtKB">
        <authorList>
            <consortium name="EnsemblPlants"/>
        </authorList>
    </citation>
    <scope>IDENTIFICATION</scope>
</reference>
<evidence type="ECO:0000256" key="1">
    <source>
        <dbReference type="SAM" id="MobiDB-lite"/>
    </source>
</evidence>
<evidence type="ECO:0000259" key="2">
    <source>
        <dbReference type="Pfam" id="PF12620"/>
    </source>
</evidence>
<dbReference type="Gramene" id="OMERI05G21940.1">
    <property type="protein sequence ID" value="OMERI05G21940.1"/>
    <property type="gene ID" value="OMERI05G21940"/>
</dbReference>
<accession>A0A0E0DUE4</accession>
<dbReference type="HOGENOM" id="CLU_068342_0_0_1"/>
<feature type="region of interest" description="Disordered" evidence="1">
    <location>
        <begin position="1"/>
        <end position="63"/>
    </location>
</feature>
<dbReference type="AlphaFoldDB" id="A0A0E0DUE4"/>
<dbReference type="EnsemblPlants" id="OMERI05G21940.1">
    <property type="protein sequence ID" value="OMERI05G21940.1"/>
    <property type="gene ID" value="OMERI05G21940"/>
</dbReference>
<organism evidence="3">
    <name type="scientific">Oryza meridionalis</name>
    <dbReference type="NCBI Taxonomy" id="40149"/>
    <lineage>
        <taxon>Eukaryota</taxon>
        <taxon>Viridiplantae</taxon>
        <taxon>Streptophyta</taxon>
        <taxon>Embryophyta</taxon>
        <taxon>Tracheophyta</taxon>
        <taxon>Spermatophyta</taxon>
        <taxon>Magnoliopsida</taxon>
        <taxon>Liliopsida</taxon>
        <taxon>Poales</taxon>
        <taxon>Poaceae</taxon>
        <taxon>BOP clade</taxon>
        <taxon>Oryzoideae</taxon>
        <taxon>Oryzeae</taxon>
        <taxon>Oryzinae</taxon>
        <taxon>Oryza</taxon>
    </lineage>
</organism>